<protein>
    <submittedName>
        <fullName evidence="1">Uncharacterized protein</fullName>
    </submittedName>
</protein>
<organism evidence="1 2">
    <name type="scientific">Meloidogyne enterolobii</name>
    <name type="common">Root-knot nematode worm</name>
    <name type="synonym">Meloidogyne mayaguensis</name>
    <dbReference type="NCBI Taxonomy" id="390850"/>
    <lineage>
        <taxon>Eukaryota</taxon>
        <taxon>Metazoa</taxon>
        <taxon>Ecdysozoa</taxon>
        <taxon>Nematoda</taxon>
        <taxon>Chromadorea</taxon>
        <taxon>Rhabditida</taxon>
        <taxon>Tylenchina</taxon>
        <taxon>Tylenchomorpha</taxon>
        <taxon>Tylenchoidea</taxon>
        <taxon>Meloidogynidae</taxon>
        <taxon>Meloidogyninae</taxon>
        <taxon>Meloidogyne</taxon>
    </lineage>
</organism>
<sequence length="69" mass="7715">MWMFLSDSGDVPFGLWGCSLRTMGMFPSDCGAVPFGLGDVLFELSRCSLRASMFPSHYRSSLRTIDHPH</sequence>
<proteinExistence type="predicted"/>
<evidence type="ECO:0000313" key="1">
    <source>
        <dbReference type="EMBL" id="CAK5106723.1"/>
    </source>
</evidence>
<accession>A0ACB1AVY6</accession>
<gene>
    <name evidence="1" type="ORF">MENTE1834_LOCUS43534</name>
</gene>
<dbReference type="EMBL" id="CAVMJV010000122">
    <property type="protein sequence ID" value="CAK5106723.1"/>
    <property type="molecule type" value="Genomic_DNA"/>
</dbReference>
<dbReference type="Proteomes" id="UP001497535">
    <property type="component" value="Unassembled WGS sequence"/>
</dbReference>
<keyword evidence="2" id="KW-1185">Reference proteome</keyword>
<name>A0ACB1AVY6_MELEN</name>
<reference evidence="1" key="1">
    <citation type="submission" date="2023-11" db="EMBL/GenBank/DDBJ databases">
        <authorList>
            <person name="Poullet M."/>
        </authorList>
    </citation>
    <scope>NUCLEOTIDE SEQUENCE</scope>
    <source>
        <strain evidence="1">E1834</strain>
    </source>
</reference>
<evidence type="ECO:0000313" key="2">
    <source>
        <dbReference type="Proteomes" id="UP001497535"/>
    </source>
</evidence>
<comment type="caution">
    <text evidence="1">The sequence shown here is derived from an EMBL/GenBank/DDBJ whole genome shotgun (WGS) entry which is preliminary data.</text>
</comment>